<sequence>MQRKTFQAREMTCSAAALRLGFVAQTWNENQISVQPANRVAEDAGQVEKYGLYCSEVHVSKNGEVWEEFQYTHAPLWIASDVERPFLLVFRAIFRALLADKVKTPTADSRMEGNEVQFNSTSPSSIVRRDRRDMKERTHGASTISTLKWTPSQLSGTRTEVFQSRDTRRAVEYMNRRGRLPKMETSSSAGRRDAIIAWSRLKLGRVANNRFSFVSQRKAEVWNTIECFWLLLRYSYTLASIVTQVIWAAGGTPVGFWSHRQCAPHGDLDG</sequence>
<feature type="compositionally biased region" description="Polar residues" evidence="1">
    <location>
        <begin position="116"/>
        <end position="125"/>
    </location>
</feature>
<evidence type="ECO:0000256" key="1">
    <source>
        <dbReference type="SAM" id="MobiDB-lite"/>
    </source>
</evidence>
<protein>
    <submittedName>
        <fullName evidence="2">Uncharacterized protein</fullName>
    </submittedName>
</protein>
<gene>
    <name evidence="2" type="ORF">M427DRAFT_46562</name>
</gene>
<keyword evidence="3" id="KW-1185">Reference proteome</keyword>
<dbReference type="AlphaFoldDB" id="A0A139A666"/>
<organism evidence="2 3">
    <name type="scientific">Gonapodya prolifera (strain JEL478)</name>
    <name type="common">Monoblepharis prolifera</name>
    <dbReference type="NCBI Taxonomy" id="1344416"/>
    <lineage>
        <taxon>Eukaryota</taxon>
        <taxon>Fungi</taxon>
        <taxon>Fungi incertae sedis</taxon>
        <taxon>Chytridiomycota</taxon>
        <taxon>Chytridiomycota incertae sedis</taxon>
        <taxon>Monoblepharidomycetes</taxon>
        <taxon>Monoblepharidales</taxon>
        <taxon>Gonapodyaceae</taxon>
        <taxon>Gonapodya</taxon>
    </lineage>
</organism>
<feature type="region of interest" description="Disordered" evidence="1">
    <location>
        <begin position="110"/>
        <end position="142"/>
    </location>
</feature>
<accession>A0A139A666</accession>
<feature type="compositionally biased region" description="Basic and acidic residues" evidence="1">
    <location>
        <begin position="127"/>
        <end position="139"/>
    </location>
</feature>
<dbReference type="Proteomes" id="UP000070544">
    <property type="component" value="Unassembled WGS sequence"/>
</dbReference>
<name>A0A139A666_GONPJ</name>
<evidence type="ECO:0000313" key="3">
    <source>
        <dbReference type="Proteomes" id="UP000070544"/>
    </source>
</evidence>
<evidence type="ECO:0000313" key="2">
    <source>
        <dbReference type="EMBL" id="KXS12148.1"/>
    </source>
</evidence>
<dbReference type="EMBL" id="KQ965791">
    <property type="protein sequence ID" value="KXS12148.1"/>
    <property type="molecule type" value="Genomic_DNA"/>
</dbReference>
<reference evidence="2 3" key="1">
    <citation type="journal article" date="2015" name="Genome Biol. Evol.">
        <title>Phylogenomic analyses indicate that early fungi evolved digesting cell walls of algal ancestors of land plants.</title>
        <authorList>
            <person name="Chang Y."/>
            <person name="Wang S."/>
            <person name="Sekimoto S."/>
            <person name="Aerts A.L."/>
            <person name="Choi C."/>
            <person name="Clum A."/>
            <person name="LaButti K.M."/>
            <person name="Lindquist E.A."/>
            <person name="Yee Ngan C."/>
            <person name="Ohm R.A."/>
            <person name="Salamov A.A."/>
            <person name="Grigoriev I.V."/>
            <person name="Spatafora J.W."/>
            <person name="Berbee M.L."/>
        </authorList>
    </citation>
    <scope>NUCLEOTIDE SEQUENCE [LARGE SCALE GENOMIC DNA]</scope>
    <source>
        <strain evidence="2 3">JEL478</strain>
    </source>
</reference>
<proteinExistence type="predicted"/>